<evidence type="ECO:0000313" key="2">
    <source>
        <dbReference type="EMBL" id="RDE05321.1"/>
    </source>
</evidence>
<reference evidence="2 3" key="1">
    <citation type="submission" date="2018-07" db="EMBL/GenBank/DDBJ databases">
        <title>a novel species of Sphingomonas isolated from the rhizosphere soil of Araceae plant.</title>
        <authorList>
            <person name="Zhiyong W."/>
            <person name="Qinglan Z."/>
            <person name="Zhiwei F."/>
            <person name="Ding X."/>
            <person name="Gejiao W."/>
            <person name="Shixue Z."/>
        </authorList>
    </citation>
    <scope>NUCLEOTIDE SEQUENCE [LARGE SCALE GENOMIC DNA]</scope>
    <source>
        <strain evidence="2 3">WZY 27</strain>
    </source>
</reference>
<protein>
    <submittedName>
        <fullName evidence="2">DUF4440 domain-containing protein</fullName>
    </submittedName>
</protein>
<gene>
    <name evidence="2" type="ORF">DVW87_08620</name>
</gene>
<organism evidence="2 3">
    <name type="scientific">Sphingomonas aracearum</name>
    <dbReference type="NCBI Taxonomy" id="2283317"/>
    <lineage>
        <taxon>Bacteria</taxon>
        <taxon>Pseudomonadati</taxon>
        <taxon>Pseudomonadota</taxon>
        <taxon>Alphaproteobacteria</taxon>
        <taxon>Sphingomonadales</taxon>
        <taxon>Sphingomonadaceae</taxon>
        <taxon>Sphingomonas</taxon>
    </lineage>
</organism>
<evidence type="ECO:0000313" key="3">
    <source>
        <dbReference type="Proteomes" id="UP000253918"/>
    </source>
</evidence>
<keyword evidence="3" id="KW-1185">Reference proteome</keyword>
<dbReference type="Pfam" id="PF14534">
    <property type="entry name" value="DUF4440"/>
    <property type="match status" value="1"/>
</dbReference>
<evidence type="ECO:0000259" key="1">
    <source>
        <dbReference type="Pfam" id="PF14534"/>
    </source>
</evidence>
<dbReference type="Proteomes" id="UP000253918">
    <property type="component" value="Unassembled WGS sequence"/>
</dbReference>
<dbReference type="InterPro" id="IPR027843">
    <property type="entry name" value="DUF4440"/>
</dbReference>
<dbReference type="AlphaFoldDB" id="A0A369VZS1"/>
<dbReference type="Gene3D" id="3.10.450.50">
    <property type="match status" value="1"/>
</dbReference>
<feature type="domain" description="DUF4440" evidence="1">
    <location>
        <begin position="9"/>
        <end position="106"/>
    </location>
</feature>
<proteinExistence type="predicted"/>
<dbReference type="EMBL" id="QQNB01000002">
    <property type="protein sequence ID" value="RDE05321.1"/>
    <property type="molecule type" value="Genomic_DNA"/>
</dbReference>
<sequence>MEDGRVWAFEESLWTGDAENYREKIDDECLMALPTKPFVFTGQQAIEAVSNTPRWSEVRFSDQQIARPQEGLIVIAYAAEAHRGDEVYQTYCTSTYRRLSHEEWRVVQHTQVLPPTAE</sequence>
<dbReference type="OrthoDB" id="667202at2"/>
<accession>A0A369VZS1</accession>
<name>A0A369VZS1_9SPHN</name>
<dbReference type="SUPFAM" id="SSF54427">
    <property type="entry name" value="NTF2-like"/>
    <property type="match status" value="1"/>
</dbReference>
<dbReference type="InterPro" id="IPR032710">
    <property type="entry name" value="NTF2-like_dom_sf"/>
</dbReference>
<comment type="caution">
    <text evidence="2">The sequence shown here is derived from an EMBL/GenBank/DDBJ whole genome shotgun (WGS) entry which is preliminary data.</text>
</comment>